<evidence type="ECO:0000259" key="4">
    <source>
        <dbReference type="PROSITE" id="PS50995"/>
    </source>
</evidence>
<dbReference type="AlphaFoldDB" id="A0A4S8P592"/>
<organism evidence="5 6">
    <name type="scientific">Glycomyces paridis</name>
    <dbReference type="NCBI Taxonomy" id="2126555"/>
    <lineage>
        <taxon>Bacteria</taxon>
        <taxon>Bacillati</taxon>
        <taxon>Actinomycetota</taxon>
        <taxon>Actinomycetes</taxon>
        <taxon>Glycomycetales</taxon>
        <taxon>Glycomycetaceae</taxon>
        <taxon>Glycomyces</taxon>
    </lineage>
</organism>
<feature type="domain" description="HTH marR-type" evidence="4">
    <location>
        <begin position="15"/>
        <end position="148"/>
    </location>
</feature>
<evidence type="ECO:0000256" key="1">
    <source>
        <dbReference type="ARBA" id="ARBA00023015"/>
    </source>
</evidence>
<dbReference type="InterPro" id="IPR023187">
    <property type="entry name" value="Tscrpt_reg_MarR-type_CS"/>
</dbReference>
<comment type="caution">
    <text evidence="5">The sequence shown here is derived from an EMBL/GenBank/DDBJ whole genome shotgun (WGS) entry which is preliminary data.</text>
</comment>
<dbReference type="Gene3D" id="1.10.10.10">
    <property type="entry name" value="Winged helix-like DNA-binding domain superfamily/Winged helix DNA-binding domain"/>
    <property type="match status" value="1"/>
</dbReference>
<sequence length="158" mass="17620">MHGTTEEGAAMDAEADHLHHLLLDLVRTAEFALMDGLLPGRELSMSQLLALHELDHRPGLSQRELAAGLGLEKSSVSRMVADLEANGLVERHRDPDNRRLYRLAITAEGRRLHRRAAEVLHERYQRWAAAMTPGEREGLAAGLPALLRVMHADRHDHG</sequence>
<proteinExistence type="predicted"/>
<name>A0A4S8P592_9ACTN</name>
<dbReference type="InterPro" id="IPR000835">
    <property type="entry name" value="HTH_MarR-typ"/>
</dbReference>
<reference evidence="5 6" key="1">
    <citation type="journal article" date="2018" name="Int. J. Syst. Evol. Microbiol.">
        <title>Glycomyces paridis sp. nov., isolated from the medicinal plant Paris polyphylla.</title>
        <authorList>
            <person name="Fang X.M."/>
            <person name="Bai J.L."/>
            <person name="Su J."/>
            <person name="Zhao L.L."/>
            <person name="Liu H.Y."/>
            <person name="Ma B.P."/>
            <person name="Zhang Y.Q."/>
            <person name="Yu L.Y."/>
        </authorList>
    </citation>
    <scope>NUCLEOTIDE SEQUENCE [LARGE SCALE GENOMIC DNA]</scope>
    <source>
        <strain evidence="5 6">CPCC 204357</strain>
    </source>
</reference>
<dbReference type="CDD" id="cd00090">
    <property type="entry name" value="HTH_ARSR"/>
    <property type="match status" value="1"/>
</dbReference>
<dbReference type="SUPFAM" id="SSF46785">
    <property type="entry name" value="Winged helix' DNA-binding domain"/>
    <property type="match status" value="1"/>
</dbReference>
<dbReference type="GO" id="GO:0003700">
    <property type="term" value="F:DNA-binding transcription factor activity"/>
    <property type="evidence" value="ECO:0007669"/>
    <property type="project" value="InterPro"/>
</dbReference>
<evidence type="ECO:0000256" key="3">
    <source>
        <dbReference type="ARBA" id="ARBA00023163"/>
    </source>
</evidence>
<dbReference type="InterPro" id="IPR011991">
    <property type="entry name" value="ArsR-like_HTH"/>
</dbReference>
<gene>
    <name evidence="5" type="ORF">E9998_21145</name>
</gene>
<dbReference type="InterPro" id="IPR036388">
    <property type="entry name" value="WH-like_DNA-bd_sf"/>
</dbReference>
<dbReference type="RefSeq" id="WP_136531680.1">
    <property type="nucleotide sequence ID" value="NZ_STGX01000018.1"/>
</dbReference>
<keyword evidence="2" id="KW-0238">DNA-binding</keyword>
<dbReference type="Proteomes" id="UP000305792">
    <property type="component" value="Unassembled WGS sequence"/>
</dbReference>
<dbReference type="InterPro" id="IPR039422">
    <property type="entry name" value="MarR/SlyA-like"/>
</dbReference>
<dbReference type="PANTHER" id="PTHR33164:SF43">
    <property type="entry name" value="HTH-TYPE TRANSCRIPTIONAL REPRESSOR YETL"/>
    <property type="match status" value="1"/>
</dbReference>
<dbReference type="PRINTS" id="PR00598">
    <property type="entry name" value="HTHMARR"/>
</dbReference>
<dbReference type="Pfam" id="PF12802">
    <property type="entry name" value="MarR_2"/>
    <property type="match status" value="1"/>
</dbReference>
<keyword evidence="3" id="KW-0804">Transcription</keyword>
<evidence type="ECO:0000313" key="5">
    <source>
        <dbReference type="EMBL" id="THV24521.1"/>
    </source>
</evidence>
<dbReference type="PANTHER" id="PTHR33164">
    <property type="entry name" value="TRANSCRIPTIONAL REGULATOR, MARR FAMILY"/>
    <property type="match status" value="1"/>
</dbReference>
<dbReference type="GO" id="GO:0006950">
    <property type="term" value="P:response to stress"/>
    <property type="evidence" value="ECO:0007669"/>
    <property type="project" value="TreeGrafter"/>
</dbReference>
<protein>
    <submittedName>
        <fullName evidence="5">MarR family transcriptional regulator</fullName>
    </submittedName>
</protein>
<keyword evidence="1" id="KW-0805">Transcription regulation</keyword>
<dbReference type="SMART" id="SM00347">
    <property type="entry name" value="HTH_MARR"/>
    <property type="match status" value="1"/>
</dbReference>
<dbReference type="GO" id="GO:0003677">
    <property type="term" value="F:DNA binding"/>
    <property type="evidence" value="ECO:0007669"/>
    <property type="project" value="UniProtKB-KW"/>
</dbReference>
<dbReference type="PROSITE" id="PS01117">
    <property type="entry name" value="HTH_MARR_1"/>
    <property type="match status" value="1"/>
</dbReference>
<dbReference type="OrthoDB" id="5506299at2"/>
<dbReference type="PROSITE" id="PS50995">
    <property type="entry name" value="HTH_MARR_2"/>
    <property type="match status" value="1"/>
</dbReference>
<dbReference type="InterPro" id="IPR036390">
    <property type="entry name" value="WH_DNA-bd_sf"/>
</dbReference>
<evidence type="ECO:0000256" key="2">
    <source>
        <dbReference type="ARBA" id="ARBA00023125"/>
    </source>
</evidence>
<keyword evidence="6" id="KW-1185">Reference proteome</keyword>
<accession>A0A4S8P592</accession>
<evidence type="ECO:0000313" key="6">
    <source>
        <dbReference type="Proteomes" id="UP000305792"/>
    </source>
</evidence>
<dbReference type="EMBL" id="STGX01000018">
    <property type="protein sequence ID" value="THV24521.1"/>
    <property type="molecule type" value="Genomic_DNA"/>
</dbReference>